<gene>
    <name evidence="2" type="ORF">METZ01_LOCUS126762</name>
</gene>
<dbReference type="GO" id="GO:0004803">
    <property type="term" value="F:transposase activity"/>
    <property type="evidence" value="ECO:0007669"/>
    <property type="project" value="InterPro"/>
</dbReference>
<dbReference type="GO" id="GO:0006313">
    <property type="term" value="P:DNA transposition"/>
    <property type="evidence" value="ECO:0007669"/>
    <property type="project" value="InterPro"/>
</dbReference>
<dbReference type="SMART" id="SM01321">
    <property type="entry name" value="Y1_Tnp"/>
    <property type="match status" value="1"/>
</dbReference>
<dbReference type="Pfam" id="PF01797">
    <property type="entry name" value="Y1_Tnp"/>
    <property type="match status" value="1"/>
</dbReference>
<dbReference type="AlphaFoldDB" id="A0A381YA33"/>
<accession>A0A381YA33</accession>
<dbReference type="Gene3D" id="3.30.70.1290">
    <property type="entry name" value="Transposase IS200-like"/>
    <property type="match status" value="1"/>
</dbReference>
<evidence type="ECO:0000259" key="1">
    <source>
        <dbReference type="SMART" id="SM01321"/>
    </source>
</evidence>
<feature type="domain" description="Transposase IS200-like" evidence="1">
    <location>
        <begin position="31"/>
        <end position="146"/>
    </location>
</feature>
<organism evidence="2">
    <name type="scientific">marine metagenome</name>
    <dbReference type="NCBI Taxonomy" id="408172"/>
    <lineage>
        <taxon>unclassified sequences</taxon>
        <taxon>metagenomes</taxon>
        <taxon>ecological metagenomes</taxon>
    </lineage>
</organism>
<name>A0A381YA33_9ZZZZ</name>
<dbReference type="GO" id="GO:0003677">
    <property type="term" value="F:DNA binding"/>
    <property type="evidence" value="ECO:0007669"/>
    <property type="project" value="InterPro"/>
</dbReference>
<dbReference type="InterPro" id="IPR036515">
    <property type="entry name" value="Transposase_17_sf"/>
</dbReference>
<sequence length="254" mass="29702">MHIYNWGQSNLISINNQKNQQEMARLQRATPAGIPVHLLHRGNNRQACFKNSVDYSAFLWWLREYSEKFMVEIHSWALMGNHYHLLCTPQIEDGLSRMVQALGRQYVRYFNRQNQRTGTLWEGRYRSCLVQPDSYLLEVYRYIELNPVRAALASNPAEFNWSSYQINASGKPSALCKPHAEYLKLGETRAECAENYKVMCESGLDEKRLEEIRKSINKGLAFGDEEYKIEVEELTGRRQKALKSGRPFGWRKEK</sequence>
<dbReference type="SUPFAM" id="SSF143422">
    <property type="entry name" value="Transposase IS200-like"/>
    <property type="match status" value="1"/>
</dbReference>
<dbReference type="PANTHER" id="PTHR34322">
    <property type="entry name" value="TRANSPOSASE, Y1_TNP DOMAIN-CONTAINING"/>
    <property type="match status" value="1"/>
</dbReference>
<proteinExistence type="predicted"/>
<dbReference type="InterPro" id="IPR002686">
    <property type="entry name" value="Transposase_17"/>
</dbReference>
<reference evidence="2" key="1">
    <citation type="submission" date="2018-05" db="EMBL/GenBank/DDBJ databases">
        <authorList>
            <person name="Lanie J.A."/>
            <person name="Ng W.-L."/>
            <person name="Kazmierczak K.M."/>
            <person name="Andrzejewski T.M."/>
            <person name="Davidsen T.M."/>
            <person name="Wayne K.J."/>
            <person name="Tettelin H."/>
            <person name="Glass J.I."/>
            <person name="Rusch D."/>
            <person name="Podicherti R."/>
            <person name="Tsui H.-C.T."/>
            <person name="Winkler M.E."/>
        </authorList>
    </citation>
    <scope>NUCLEOTIDE SEQUENCE</scope>
</reference>
<evidence type="ECO:0000313" key="2">
    <source>
        <dbReference type="EMBL" id="SVA73908.1"/>
    </source>
</evidence>
<dbReference type="EMBL" id="UINC01017742">
    <property type="protein sequence ID" value="SVA73908.1"/>
    <property type="molecule type" value="Genomic_DNA"/>
</dbReference>
<dbReference type="PANTHER" id="PTHR34322:SF2">
    <property type="entry name" value="TRANSPOSASE IS200-LIKE DOMAIN-CONTAINING PROTEIN"/>
    <property type="match status" value="1"/>
</dbReference>
<protein>
    <recommendedName>
        <fullName evidence="1">Transposase IS200-like domain-containing protein</fullName>
    </recommendedName>
</protein>